<evidence type="ECO:0000313" key="1">
    <source>
        <dbReference type="EMBL" id="QIP12981.1"/>
    </source>
</evidence>
<name>A0A6G9AKI7_9BACT</name>
<organism evidence="1 2">
    <name type="scientific">Spirosoma aureum</name>
    <dbReference type="NCBI Taxonomy" id="2692134"/>
    <lineage>
        <taxon>Bacteria</taxon>
        <taxon>Pseudomonadati</taxon>
        <taxon>Bacteroidota</taxon>
        <taxon>Cytophagia</taxon>
        <taxon>Cytophagales</taxon>
        <taxon>Cytophagaceae</taxon>
        <taxon>Spirosoma</taxon>
    </lineage>
</organism>
<sequence>MDTNKMLARYQSNQCTEQEARRLFAHIKSGKDRKLIEKFIEENLHDPSTEKAIDENGSLLEEAFEKIISRVNVRQALGRKAGTFIFTGNGFKKVLFPIAVWYDIALVCKNAKVPAMKIGGK</sequence>
<proteinExistence type="predicted"/>
<protein>
    <submittedName>
        <fullName evidence="1">Uncharacterized protein</fullName>
    </submittedName>
</protein>
<gene>
    <name evidence="1" type="ORF">G8759_10265</name>
</gene>
<evidence type="ECO:0000313" key="2">
    <source>
        <dbReference type="Proteomes" id="UP000501802"/>
    </source>
</evidence>
<accession>A0A6G9AKI7</accession>
<dbReference type="KEGG" id="spib:G8759_10265"/>
<dbReference type="AlphaFoldDB" id="A0A6G9AKI7"/>
<dbReference type="Proteomes" id="UP000501802">
    <property type="component" value="Chromosome"/>
</dbReference>
<keyword evidence="2" id="KW-1185">Reference proteome</keyword>
<reference evidence="1 2" key="1">
    <citation type="submission" date="2020-03" db="EMBL/GenBank/DDBJ databases">
        <authorList>
            <person name="Kim M.K."/>
        </authorList>
    </citation>
    <scope>NUCLEOTIDE SEQUENCE [LARGE SCALE GENOMIC DNA]</scope>
    <source>
        <strain evidence="1 2">BT328</strain>
    </source>
</reference>
<dbReference type="RefSeq" id="WP_167207615.1">
    <property type="nucleotide sequence ID" value="NZ_CP050063.1"/>
</dbReference>
<dbReference type="EMBL" id="CP050063">
    <property type="protein sequence ID" value="QIP12981.1"/>
    <property type="molecule type" value="Genomic_DNA"/>
</dbReference>